<keyword evidence="4" id="KW-1185">Reference proteome</keyword>
<keyword evidence="2" id="KW-0812">Transmembrane</keyword>
<protein>
    <submittedName>
        <fullName evidence="3">Uncharacterized protein</fullName>
    </submittedName>
</protein>
<organism evidence="3 4">
    <name type="scientific">Neonectria magnoliae</name>
    <dbReference type="NCBI Taxonomy" id="2732573"/>
    <lineage>
        <taxon>Eukaryota</taxon>
        <taxon>Fungi</taxon>
        <taxon>Dikarya</taxon>
        <taxon>Ascomycota</taxon>
        <taxon>Pezizomycotina</taxon>
        <taxon>Sordariomycetes</taxon>
        <taxon>Hypocreomycetidae</taxon>
        <taxon>Hypocreales</taxon>
        <taxon>Nectriaceae</taxon>
        <taxon>Neonectria</taxon>
    </lineage>
</organism>
<dbReference type="PANTHER" id="PTHR37577">
    <property type="entry name" value="INTEGRAL MEMBRANE PROTEIN"/>
    <property type="match status" value="1"/>
</dbReference>
<feature type="transmembrane region" description="Helical" evidence="2">
    <location>
        <begin position="124"/>
        <end position="141"/>
    </location>
</feature>
<sequence>MGGFLSTDSECDCTGTVINETANSITLAPTNVNPDIAGIGIQQRVQQNKTTLRHIAEAVLLTLSDQQLVIAPATLATAGLKGNWCSLSAYRMKIVSYRAVLVIVTHLGSLVTSTYYFQYKAVGSFRAIMILCTVVLTAVFANKRTSTYFPTNRRNLKAGLAACLVSNNSEKTVATASGIIECYFLCVSYLISLIIAFVHSRHIVQKGRHVTSQKISYALLYTLRNWMINESKLLNEGDPENEWEQELLKYPAQDTSYYGNQGTQGYQSPQGYHAPYGNRVGKDMFYND</sequence>
<dbReference type="InterPro" id="IPR053018">
    <property type="entry name" value="Elsinochrome_Biosynth-Asso"/>
</dbReference>
<proteinExistence type="predicted"/>
<name>A0ABR1HDH5_9HYPO</name>
<feature type="transmembrane region" description="Helical" evidence="2">
    <location>
        <begin position="97"/>
        <end position="117"/>
    </location>
</feature>
<keyword evidence="2" id="KW-1133">Transmembrane helix</keyword>
<dbReference type="EMBL" id="JAZAVK010000163">
    <property type="protein sequence ID" value="KAK7418606.1"/>
    <property type="molecule type" value="Genomic_DNA"/>
</dbReference>
<evidence type="ECO:0000313" key="3">
    <source>
        <dbReference type="EMBL" id="KAK7418606.1"/>
    </source>
</evidence>
<evidence type="ECO:0000256" key="2">
    <source>
        <dbReference type="SAM" id="Phobius"/>
    </source>
</evidence>
<comment type="caution">
    <text evidence="3">The sequence shown here is derived from an EMBL/GenBank/DDBJ whole genome shotgun (WGS) entry which is preliminary data.</text>
</comment>
<keyword evidence="2" id="KW-0472">Membrane</keyword>
<dbReference type="Proteomes" id="UP001498421">
    <property type="component" value="Unassembled WGS sequence"/>
</dbReference>
<feature type="transmembrane region" description="Helical" evidence="2">
    <location>
        <begin position="174"/>
        <end position="198"/>
    </location>
</feature>
<accession>A0ABR1HDH5</accession>
<evidence type="ECO:0000313" key="4">
    <source>
        <dbReference type="Proteomes" id="UP001498421"/>
    </source>
</evidence>
<gene>
    <name evidence="3" type="ORF">QQZ08_011190</name>
</gene>
<reference evidence="3 4" key="1">
    <citation type="journal article" date="2025" name="Microbiol. Resour. Announc.">
        <title>Draft genome sequences for Neonectria magnoliae and Neonectria punicea, canker pathogens of Liriodendron tulipifera and Acer saccharum in West Virginia.</title>
        <authorList>
            <person name="Petronek H.M."/>
            <person name="Kasson M.T."/>
            <person name="Metheny A.M."/>
            <person name="Stauder C.M."/>
            <person name="Lovett B."/>
            <person name="Lynch S.C."/>
            <person name="Garnas J.R."/>
            <person name="Kasson L.R."/>
            <person name="Stajich J.E."/>
        </authorList>
    </citation>
    <scope>NUCLEOTIDE SEQUENCE [LARGE SCALE GENOMIC DNA]</scope>
    <source>
        <strain evidence="3 4">NRRL 64651</strain>
    </source>
</reference>
<feature type="compositionally biased region" description="Polar residues" evidence="1">
    <location>
        <begin position="260"/>
        <end position="270"/>
    </location>
</feature>
<dbReference type="PANTHER" id="PTHR37577:SF1">
    <property type="entry name" value="INTEGRAL MEMBRANE PROTEIN"/>
    <property type="match status" value="1"/>
</dbReference>
<feature type="region of interest" description="Disordered" evidence="1">
    <location>
        <begin position="260"/>
        <end position="288"/>
    </location>
</feature>
<evidence type="ECO:0000256" key="1">
    <source>
        <dbReference type="SAM" id="MobiDB-lite"/>
    </source>
</evidence>